<name>A0A6A4GCD0_9AGAR</name>
<evidence type="ECO:0000256" key="1">
    <source>
        <dbReference type="SAM" id="MobiDB-lite"/>
    </source>
</evidence>
<feature type="chain" id="PRO_5025616310" description="Cupredoxin" evidence="2">
    <location>
        <begin position="20"/>
        <end position="214"/>
    </location>
</feature>
<dbReference type="CDD" id="cd00920">
    <property type="entry name" value="Cupredoxin"/>
    <property type="match status" value="1"/>
</dbReference>
<reference evidence="3" key="1">
    <citation type="journal article" date="2019" name="Environ. Microbiol.">
        <title>Fungal ecological strategies reflected in gene transcription - a case study of two litter decomposers.</title>
        <authorList>
            <person name="Barbi F."/>
            <person name="Kohler A."/>
            <person name="Barry K."/>
            <person name="Baskaran P."/>
            <person name="Daum C."/>
            <person name="Fauchery L."/>
            <person name="Ihrmark K."/>
            <person name="Kuo A."/>
            <person name="LaButti K."/>
            <person name="Lipzen A."/>
            <person name="Morin E."/>
            <person name="Grigoriev I.V."/>
            <person name="Henrissat B."/>
            <person name="Lindahl B."/>
            <person name="Martin F."/>
        </authorList>
    </citation>
    <scope>NUCLEOTIDE SEQUENCE</scope>
    <source>
        <strain evidence="3">JB14</strain>
    </source>
</reference>
<proteinExistence type="predicted"/>
<dbReference type="Gene3D" id="2.60.40.420">
    <property type="entry name" value="Cupredoxins - blue copper proteins"/>
    <property type="match status" value="1"/>
</dbReference>
<sequence>MTLFSNLLCLALAALSVQAQDTTVQVQVGGTVNERGGIYQFTPSNFNANNGSVISFEFTGNPGNHSITQSTFSSPCQPLSGGFDSGWVLIPNGGVSPSPVWNLTVTDDSNPIWFFCKQLLPTPHCAAGMVGAINAPTSGSNSFDSFLNNAESSTTSGQQVGALVGQGASASAIPGPLSSGVTLVGTPSATPSVSGTSTSTSTSGTTSISSAAYT</sequence>
<feature type="non-terminal residue" evidence="3">
    <location>
        <position position="214"/>
    </location>
</feature>
<protein>
    <recommendedName>
        <fullName evidence="5">Cupredoxin</fullName>
    </recommendedName>
</protein>
<evidence type="ECO:0000313" key="4">
    <source>
        <dbReference type="Proteomes" id="UP000799118"/>
    </source>
</evidence>
<dbReference type="SUPFAM" id="SSF49503">
    <property type="entry name" value="Cupredoxins"/>
    <property type="match status" value="1"/>
</dbReference>
<keyword evidence="2" id="KW-0732">Signal</keyword>
<dbReference type="InterPro" id="IPR052953">
    <property type="entry name" value="Ser-rich/MCO-related"/>
</dbReference>
<accession>A0A6A4GCD0</accession>
<dbReference type="EMBL" id="ML770723">
    <property type="protein sequence ID" value="KAE9383075.1"/>
    <property type="molecule type" value="Genomic_DNA"/>
</dbReference>
<gene>
    <name evidence="3" type="ORF">BT96DRAFT_1009678</name>
</gene>
<evidence type="ECO:0000256" key="2">
    <source>
        <dbReference type="SAM" id="SignalP"/>
    </source>
</evidence>
<dbReference type="InterPro" id="IPR008972">
    <property type="entry name" value="Cupredoxin"/>
</dbReference>
<dbReference type="OrthoDB" id="2331100at2759"/>
<evidence type="ECO:0000313" key="3">
    <source>
        <dbReference type="EMBL" id="KAE9383075.1"/>
    </source>
</evidence>
<dbReference type="PANTHER" id="PTHR34883:SF15">
    <property type="entry name" value="EXTRACELLULAR SERINE-RICH PROTEIN"/>
    <property type="match status" value="1"/>
</dbReference>
<feature type="compositionally biased region" description="Low complexity" evidence="1">
    <location>
        <begin position="185"/>
        <end position="214"/>
    </location>
</feature>
<dbReference type="PANTHER" id="PTHR34883">
    <property type="entry name" value="SERINE-RICH PROTEIN, PUTATIVE-RELATED-RELATED"/>
    <property type="match status" value="1"/>
</dbReference>
<feature type="region of interest" description="Disordered" evidence="1">
    <location>
        <begin position="183"/>
        <end position="214"/>
    </location>
</feature>
<dbReference type="AlphaFoldDB" id="A0A6A4GCD0"/>
<evidence type="ECO:0008006" key="5">
    <source>
        <dbReference type="Google" id="ProtNLM"/>
    </source>
</evidence>
<keyword evidence="4" id="KW-1185">Reference proteome</keyword>
<dbReference type="Proteomes" id="UP000799118">
    <property type="component" value="Unassembled WGS sequence"/>
</dbReference>
<organism evidence="3 4">
    <name type="scientific">Gymnopus androsaceus JB14</name>
    <dbReference type="NCBI Taxonomy" id="1447944"/>
    <lineage>
        <taxon>Eukaryota</taxon>
        <taxon>Fungi</taxon>
        <taxon>Dikarya</taxon>
        <taxon>Basidiomycota</taxon>
        <taxon>Agaricomycotina</taxon>
        <taxon>Agaricomycetes</taxon>
        <taxon>Agaricomycetidae</taxon>
        <taxon>Agaricales</taxon>
        <taxon>Marasmiineae</taxon>
        <taxon>Omphalotaceae</taxon>
        <taxon>Gymnopus</taxon>
    </lineage>
</organism>
<feature type="signal peptide" evidence="2">
    <location>
        <begin position="1"/>
        <end position="19"/>
    </location>
</feature>